<dbReference type="EMBL" id="JACEIK010007296">
    <property type="protein sequence ID" value="MCE3050022.1"/>
    <property type="molecule type" value="Genomic_DNA"/>
</dbReference>
<dbReference type="Proteomes" id="UP000823775">
    <property type="component" value="Unassembled WGS sequence"/>
</dbReference>
<sequence length="140" mass="14970">MDQDADRKASGKVVEWARLCPLRCQAGVRCEAPHGPPEQCWSSEPVTDGIRAVPSCFIASCTRMDEGGGKPSPRPPSVVAWCCGHPVQRARQAAGGRELGSLGEWPCTRAYTELGGVGCHAPDEWGILWRTVALVDGSGR</sequence>
<reference evidence="1 2" key="1">
    <citation type="journal article" date="2021" name="BMC Genomics">
        <title>Datura genome reveals duplications of psychoactive alkaloid biosynthetic genes and high mutation rate following tissue culture.</title>
        <authorList>
            <person name="Rajewski A."/>
            <person name="Carter-House D."/>
            <person name="Stajich J."/>
            <person name="Litt A."/>
        </authorList>
    </citation>
    <scope>NUCLEOTIDE SEQUENCE [LARGE SCALE GENOMIC DNA]</scope>
    <source>
        <strain evidence="1">AR-01</strain>
    </source>
</reference>
<keyword evidence="2" id="KW-1185">Reference proteome</keyword>
<comment type="caution">
    <text evidence="1">The sequence shown here is derived from an EMBL/GenBank/DDBJ whole genome shotgun (WGS) entry which is preliminary data.</text>
</comment>
<name>A0ABS8WJ04_DATST</name>
<accession>A0ABS8WJ04</accession>
<organism evidence="1 2">
    <name type="scientific">Datura stramonium</name>
    <name type="common">Jimsonweed</name>
    <name type="synonym">Common thornapple</name>
    <dbReference type="NCBI Taxonomy" id="4076"/>
    <lineage>
        <taxon>Eukaryota</taxon>
        <taxon>Viridiplantae</taxon>
        <taxon>Streptophyta</taxon>
        <taxon>Embryophyta</taxon>
        <taxon>Tracheophyta</taxon>
        <taxon>Spermatophyta</taxon>
        <taxon>Magnoliopsida</taxon>
        <taxon>eudicotyledons</taxon>
        <taxon>Gunneridae</taxon>
        <taxon>Pentapetalae</taxon>
        <taxon>asterids</taxon>
        <taxon>lamiids</taxon>
        <taxon>Solanales</taxon>
        <taxon>Solanaceae</taxon>
        <taxon>Solanoideae</taxon>
        <taxon>Datureae</taxon>
        <taxon>Datura</taxon>
    </lineage>
</organism>
<protein>
    <submittedName>
        <fullName evidence="1">Uncharacterized protein</fullName>
    </submittedName>
</protein>
<gene>
    <name evidence="1" type="ORF">HAX54_046317</name>
</gene>
<evidence type="ECO:0000313" key="2">
    <source>
        <dbReference type="Proteomes" id="UP000823775"/>
    </source>
</evidence>
<proteinExistence type="predicted"/>
<evidence type="ECO:0000313" key="1">
    <source>
        <dbReference type="EMBL" id="MCE3050022.1"/>
    </source>
</evidence>